<dbReference type="EMBL" id="JAGGKV010000037">
    <property type="protein sequence ID" value="MBP1967604.1"/>
    <property type="molecule type" value="Genomic_DNA"/>
</dbReference>
<dbReference type="RefSeq" id="WP_167067568.1">
    <property type="nucleotide sequence ID" value="NZ_JAGGKV010000037.1"/>
</dbReference>
<sequence>MCIQLVGHLAKLTAACLRKQRPQLAIRESGYRAADRMLWRIANPHLPYEHVRLQGDFFMGSTLSACKSSREPKAT</sequence>
<protein>
    <recommendedName>
        <fullName evidence="3">Transposase DDE domain-containing protein</fullName>
    </recommendedName>
</protein>
<keyword evidence="2" id="KW-1185">Reference proteome</keyword>
<reference evidence="1 2" key="1">
    <citation type="submission" date="2021-03" db="EMBL/GenBank/DDBJ databases">
        <title>Genomic Encyclopedia of Type Strains, Phase IV (KMG-IV): sequencing the most valuable type-strain genomes for metagenomic binning, comparative biology and taxonomic classification.</title>
        <authorList>
            <person name="Goeker M."/>
        </authorList>
    </citation>
    <scope>NUCLEOTIDE SEQUENCE [LARGE SCALE GENOMIC DNA]</scope>
    <source>
        <strain evidence="1 2">DSM 24950</strain>
    </source>
</reference>
<gene>
    <name evidence="1" type="ORF">J2Z65_006876</name>
</gene>
<organism evidence="1 2">
    <name type="scientific">Paenibacillus aceris</name>
    <dbReference type="NCBI Taxonomy" id="869555"/>
    <lineage>
        <taxon>Bacteria</taxon>
        <taxon>Bacillati</taxon>
        <taxon>Bacillota</taxon>
        <taxon>Bacilli</taxon>
        <taxon>Bacillales</taxon>
        <taxon>Paenibacillaceae</taxon>
        <taxon>Paenibacillus</taxon>
    </lineage>
</organism>
<accession>A0ABS4I9J7</accession>
<name>A0ABS4I9J7_9BACL</name>
<evidence type="ECO:0008006" key="3">
    <source>
        <dbReference type="Google" id="ProtNLM"/>
    </source>
</evidence>
<proteinExistence type="predicted"/>
<evidence type="ECO:0000313" key="2">
    <source>
        <dbReference type="Proteomes" id="UP001519344"/>
    </source>
</evidence>
<evidence type="ECO:0000313" key="1">
    <source>
        <dbReference type="EMBL" id="MBP1967604.1"/>
    </source>
</evidence>
<dbReference type="Proteomes" id="UP001519344">
    <property type="component" value="Unassembled WGS sequence"/>
</dbReference>
<comment type="caution">
    <text evidence="1">The sequence shown here is derived from an EMBL/GenBank/DDBJ whole genome shotgun (WGS) entry which is preliminary data.</text>
</comment>